<proteinExistence type="predicted"/>
<protein>
    <submittedName>
        <fullName evidence="2">Uncharacterized protein</fullName>
    </submittedName>
</protein>
<feature type="region of interest" description="Disordered" evidence="1">
    <location>
        <begin position="1"/>
        <end position="23"/>
    </location>
</feature>
<evidence type="ECO:0000313" key="3">
    <source>
        <dbReference type="Proteomes" id="UP001497516"/>
    </source>
</evidence>
<dbReference type="Proteomes" id="UP001497516">
    <property type="component" value="Chromosome 7"/>
</dbReference>
<evidence type="ECO:0000313" key="2">
    <source>
        <dbReference type="EMBL" id="CAL1398899.1"/>
    </source>
</evidence>
<name>A0AAV2FKQ0_9ROSI</name>
<dbReference type="AlphaFoldDB" id="A0AAV2FKQ0"/>
<keyword evidence="3" id="KW-1185">Reference proteome</keyword>
<gene>
    <name evidence="2" type="ORF">LTRI10_LOCUS39106</name>
</gene>
<evidence type="ECO:0000256" key="1">
    <source>
        <dbReference type="SAM" id="MobiDB-lite"/>
    </source>
</evidence>
<dbReference type="EMBL" id="OZ034820">
    <property type="protein sequence ID" value="CAL1398899.1"/>
    <property type="molecule type" value="Genomic_DNA"/>
</dbReference>
<accession>A0AAV2FKQ0</accession>
<reference evidence="2 3" key="1">
    <citation type="submission" date="2024-04" db="EMBL/GenBank/DDBJ databases">
        <authorList>
            <person name="Fracassetti M."/>
        </authorList>
    </citation>
    <scope>NUCLEOTIDE SEQUENCE [LARGE SCALE GENOMIC DNA]</scope>
</reference>
<organism evidence="2 3">
    <name type="scientific">Linum trigynum</name>
    <dbReference type="NCBI Taxonomy" id="586398"/>
    <lineage>
        <taxon>Eukaryota</taxon>
        <taxon>Viridiplantae</taxon>
        <taxon>Streptophyta</taxon>
        <taxon>Embryophyta</taxon>
        <taxon>Tracheophyta</taxon>
        <taxon>Spermatophyta</taxon>
        <taxon>Magnoliopsida</taxon>
        <taxon>eudicotyledons</taxon>
        <taxon>Gunneridae</taxon>
        <taxon>Pentapetalae</taxon>
        <taxon>rosids</taxon>
        <taxon>fabids</taxon>
        <taxon>Malpighiales</taxon>
        <taxon>Linaceae</taxon>
        <taxon>Linum</taxon>
    </lineage>
</organism>
<sequence length="67" mass="7613">MRSSEEEDKTKEQQEDDVVGGFYSRRLHSSEPVSCLLPTSQLRIIEDDALAMRKIEKREMAKGGSRG</sequence>